<dbReference type="EMBL" id="SJPW01000002">
    <property type="protein sequence ID" value="TWU58980.1"/>
    <property type="molecule type" value="Genomic_DNA"/>
</dbReference>
<dbReference type="OrthoDB" id="262909at2"/>
<accession>A0A5C6FEF3</accession>
<evidence type="ECO:0000313" key="3">
    <source>
        <dbReference type="Proteomes" id="UP000318288"/>
    </source>
</evidence>
<feature type="domain" description="Metallo-beta-lactamase" evidence="1">
    <location>
        <begin position="11"/>
        <end position="72"/>
    </location>
</feature>
<reference evidence="2 3" key="1">
    <citation type="submission" date="2019-02" db="EMBL/GenBank/DDBJ databases">
        <title>Deep-cultivation of Planctomycetes and their phenomic and genomic characterization uncovers novel biology.</title>
        <authorList>
            <person name="Wiegand S."/>
            <person name="Jogler M."/>
            <person name="Boedeker C."/>
            <person name="Pinto D."/>
            <person name="Vollmers J."/>
            <person name="Rivas-Marin E."/>
            <person name="Kohn T."/>
            <person name="Peeters S.H."/>
            <person name="Heuer A."/>
            <person name="Rast P."/>
            <person name="Oberbeckmann S."/>
            <person name="Bunk B."/>
            <person name="Jeske O."/>
            <person name="Meyerdierks A."/>
            <person name="Storesund J.E."/>
            <person name="Kallscheuer N."/>
            <person name="Luecker S."/>
            <person name="Lage O.M."/>
            <person name="Pohl T."/>
            <person name="Merkel B.J."/>
            <person name="Hornburger P."/>
            <person name="Mueller R.-W."/>
            <person name="Bruemmer F."/>
            <person name="Labrenz M."/>
            <person name="Spormann A.M."/>
            <person name="Op Den Camp H."/>
            <person name="Overmann J."/>
            <person name="Amann R."/>
            <person name="Jetten M.S.M."/>
            <person name="Mascher T."/>
            <person name="Medema M.H."/>
            <person name="Devos D.P."/>
            <person name="Kaster A.-K."/>
            <person name="Ovreas L."/>
            <person name="Rohde M."/>
            <person name="Galperin M.Y."/>
            <person name="Jogler C."/>
        </authorList>
    </citation>
    <scope>NUCLEOTIDE SEQUENCE [LARGE SCALE GENOMIC DNA]</scope>
    <source>
        <strain evidence="2 3">Poly51</strain>
    </source>
</reference>
<evidence type="ECO:0000313" key="2">
    <source>
        <dbReference type="EMBL" id="TWU58980.1"/>
    </source>
</evidence>
<dbReference type="InterPro" id="IPR052159">
    <property type="entry name" value="Competence_DNA_uptake"/>
</dbReference>
<comment type="caution">
    <text evidence="2">The sequence shown here is derived from an EMBL/GenBank/DDBJ whole genome shotgun (WGS) entry which is preliminary data.</text>
</comment>
<dbReference type="Pfam" id="PF00753">
    <property type="entry name" value="Lactamase_B"/>
    <property type="match status" value="1"/>
</dbReference>
<name>A0A5C6FEF3_9BACT</name>
<gene>
    <name evidence="2" type="ORF">Poly51_17610</name>
</gene>
<dbReference type="PANTHER" id="PTHR30619:SF1">
    <property type="entry name" value="RECOMBINATION PROTEIN 2"/>
    <property type="match status" value="1"/>
</dbReference>
<dbReference type="InterPro" id="IPR001279">
    <property type="entry name" value="Metallo-B-lactamas"/>
</dbReference>
<evidence type="ECO:0000259" key="1">
    <source>
        <dbReference type="Pfam" id="PF00753"/>
    </source>
</evidence>
<keyword evidence="3" id="KW-1185">Reference proteome</keyword>
<dbReference type="InterPro" id="IPR036866">
    <property type="entry name" value="RibonucZ/Hydroxyglut_hydro"/>
</dbReference>
<organism evidence="2 3">
    <name type="scientific">Rubripirellula tenax</name>
    <dbReference type="NCBI Taxonomy" id="2528015"/>
    <lineage>
        <taxon>Bacteria</taxon>
        <taxon>Pseudomonadati</taxon>
        <taxon>Planctomycetota</taxon>
        <taxon>Planctomycetia</taxon>
        <taxon>Pirellulales</taxon>
        <taxon>Pirellulaceae</taxon>
        <taxon>Rubripirellula</taxon>
    </lineage>
</organism>
<protein>
    <submittedName>
        <fullName evidence="2">Metallo-beta-lactamase superfamily protein</fullName>
    </submittedName>
</protein>
<dbReference type="Gene3D" id="3.60.15.10">
    <property type="entry name" value="Ribonuclease Z/Hydroxyacylglutathione hydrolase-like"/>
    <property type="match status" value="1"/>
</dbReference>
<proteinExistence type="predicted"/>
<dbReference type="SUPFAM" id="SSF56281">
    <property type="entry name" value="Metallo-hydrolase/oxidoreductase"/>
    <property type="match status" value="1"/>
</dbReference>
<dbReference type="PANTHER" id="PTHR30619">
    <property type="entry name" value="DNA INTERNALIZATION/COMPETENCE PROTEIN COMEC/REC2"/>
    <property type="match status" value="1"/>
</dbReference>
<dbReference type="Proteomes" id="UP000318288">
    <property type="component" value="Unassembled WGS sequence"/>
</dbReference>
<sequence>MKIQVFQSDKGDCLLITGADGKRVLADGGMRGSFSDHVAPSLSRIEKDGESIDVVYVSHIDQDHIAGILKMADDLVAWKTFDFQKKSGNTRARKPQSLRPPEFKQVWNNAFHDQVGKNADEIEDMLAAQARALTLIPKDFAREAAANYAEIAHSKAEAVKLSRRLGTRQLGVPVNPEFNHGLMFVTDPPEAIKVGGMNFTVIGPFSEELDKLRDEWNDWLRSRKGQRAIAKIRRDQTRDEDRLHASAVDETLSVLLAQASHLGDRNDVSLPNLASLMFYLEEDGKSVLLTGDGHWQDILDGLESTGIVAEGEGLHVDILKVQHHGSEHNWHHDFGKRVTADHYVFCGNGASGNPEPAVVDAVLDSRIGRSSQRSTNPETDNPFKLWFNCSSDVAKPNYEPHMKKVEKILQTAESRNPTKLKSFFLKGSSFSIDL</sequence>
<dbReference type="AlphaFoldDB" id="A0A5C6FEF3"/>